<feature type="compositionally biased region" description="Basic and acidic residues" evidence="1">
    <location>
        <begin position="270"/>
        <end position="311"/>
    </location>
</feature>
<feature type="compositionally biased region" description="Polar residues" evidence="1">
    <location>
        <begin position="61"/>
        <end position="85"/>
    </location>
</feature>
<dbReference type="Proteomes" id="UP000178129">
    <property type="component" value="Unassembled WGS sequence"/>
</dbReference>
<accession>A0A1E1KSL8</accession>
<gene>
    <name evidence="2" type="ORF">RCO7_02835</name>
</gene>
<dbReference type="AlphaFoldDB" id="A0A1E1KSL8"/>
<keyword evidence="3" id="KW-1185">Reference proteome</keyword>
<dbReference type="EMBL" id="FJUW01000021">
    <property type="protein sequence ID" value="CZT00985.1"/>
    <property type="molecule type" value="Genomic_DNA"/>
</dbReference>
<proteinExistence type="predicted"/>
<feature type="compositionally biased region" description="Polar residues" evidence="1">
    <location>
        <begin position="198"/>
        <end position="207"/>
    </location>
</feature>
<feature type="compositionally biased region" description="Basic and acidic residues" evidence="1">
    <location>
        <begin position="145"/>
        <end position="166"/>
    </location>
</feature>
<feature type="compositionally biased region" description="Basic and acidic residues" evidence="1">
    <location>
        <begin position="235"/>
        <end position="251"/>
    </location>
</feature>
<protein>
    <submittedName>
        <fullName evidence="2">Uncharacterized protein</fullName>
    </submittedName>
</protein>
<sequence>MSSTDDPKLKSPPLRSVEKESSAFSTIDNGAPKKKVVEVTKAKANTIPHNTRSSLKVEIKQNLNTESEASTIVPRSSNELSNPASRGSPPAEENYKGFRPPINDAKGYYANARRQVYGSSSPPQPSRSPAYGSSSPSYVPRSRTVRRDLFHGYSRGREDNTPEPRRAVGGYTGLEDDDEMDIDDELPPPRNFPVPRNKTLNVGSSSPAPAAPRGRTTQRTSVRGRGKFPSSDPHVGFDHDMDSYYTEDNRSDYGGSEELNYRQKSTTLRNLRESRNEEVATNHDRYINRVDDERSSQRPRIEDDPDFRHPSITDYGNGKRRRQIQAPFRRATEDTETDNESSIFVPERTRLPDSPSFQTTPASSDFGTPRPLFSHDTFISAPPTRSTPSSNKRRKVTDESPRSRFNNPGAGLDPSRYSGDPNLNWGLNQDPPSVPQSSVSEAALLKRGLTRGAKEKVCKRGYGANDPENVNIVNMKEDGMAFSEIVDQLNEVRVANGRNPSLSVCGVTSRYNRTAPLLFAAEGRQFIPLSKRGKNDLLSDGPVGEKPVWDDDLDLVLAQVAKDIDKEKWGRVAKEFNRRTGKTISAAAAALRHTIL</sequence>
<feature type="compositionally biased region" description="Acidic residues" evidence="1">
    <location>
        <begin position="174"/>
        <end position="186"/>
    </location>
</feature>
<organism evidence="2 3">
    <name type="scientific">Rhynchosporium graminicola</name>
    <dbReference type="NCBI Taxonomy" id="2792576"/>
    <lineage>
        <taxon>Eukaryota</taxon>
        <taxon>Fungi</taxon>
        <taxon>Dikarya</taxon>
        <taxon>Ascomycota</taxon>
        <taxon>Pezizomycotina</taxon>
        <taxon>Leotiomycetes</taxon>
        <taxon>Helotiales</taxon>
        <taxon>Ploettnerulaceae</taxon>
        <taxon>Rhynchosporium</taxon>
    </lineage>
</organism>
<feature type="compositionally biased region" description="Polar residues" evidence="1">
    <location>
        <begin position="355"/>
        <end position="366"/>
    </location>
</feature>
<feature type="region of interest" description="Disordered" evidence="1">
    <location>
        <begin position="1"/>
        <end position="436"/>
    </location>
</feature>
<reference evidence="3" key="1">
    <citation type="submission" date="2016-03" db="EMBL/GenBank/DDBJ databases">
        <authorList>
            <person name="Ploux O."/>
        </authorList>
    </citation>
    <scope>NUCLEOTIDE SEQUENCE [LARGE SCALE GENOMIC DNA]</scope>
    <source>
        <strain evidence="3">UK7</strain>
    </source>
</reference>
<name>A0A1E1KSL8_9HELO</name>
<evidence type="ECO:0000256" key="1">
    <source>
        <dbReference type="SAM" id="MobiDB-lite"/>
    </source>
</evidence>
<feature type="compositionally biased region" description="Low complexity" evidence="1">
    <location>
        <begin position="127"/>
        <end position="140"/>
    </location>
</feature>
<comment type="caution">
    <text evidence="2">The sequence shown here is derived from an EMBL/GenBank/DDBJ whole genome shotgun (WGS) entry which is preliminary data.</text>
</comment>
<dbReference type="InParanoid" id="A0A1E1KSL8"/>
<evidence type="ECO:0000313" key="3">
    <source>
        <dbReference type="Proteomes" id="UP000178129"/>
    </source>
</evidence>
<evidence type="ECO:0000313" key="2">
    <source>
        <dbReference type="EMBL" id="CZT00985.1"/>
    </source>
</evidence>